<accession>T1GVR6</accession>
<evidence type="ECO:0000313" key="1">
    <source>
        <dbReference type="EnsemblMetazoa" id="MESCA007882-PA"/>
    </source>
</evidence>
<organism evidence="1 2">
    <name type="scientific">Megaselia scalaris</name>
    <name type="common">Humpbacked fly</name>
    <name type="synonym">Phora scalaris</name>
    <dbReference type="NCBI Taxonomy" id="36166"/>
    <lineage>
        <taxon>Eukaryota</taxon>
        <taxon>Metazoa</taxon>
        <taxon>Ecdysozoa</taxon>
        <taxon>Arthropoda</taxon>
        <taxon>Hexapoda</taxon>
        <taxon>Insecta</taxon>
        <taxon>Pterygota</taxon>
        <taxon>Neoptera</taxon>
        <taxon>Endopterygota</taxon>
        <taxon>Diptera</taxon>
        <taxon>Brachycera</taxon>
        <taxon>Muscomorpha</taxon>
        <taxon>Platypezoidea</taxon>
        <taxon>Phoridae</taxon>
        <taxon>Megaseliini</taxon>
        <taxon>Megaselia</taxon>
    </lineage>
</organism>
<sequence length="237" mass="27338">MSDLQPFEKLTLYNYNSWVVIVKGHLMSKELWRYVDGTIEMPIVLPESKDFWSKKALQDAWKIKDNSALEFLLTSVTNGQRQHLKGCSTSAEAWENLRKVHIVSSPAEISTVIKRLRTTNYNKKNGMEAFIQKYYDIQTSLKGFKMPIHETILSIMMLQRLPKSFDAFVTAIEAQDSIPDFSSLKIKLLYEEQKIKSRENADDSKAFSGKGRGKCFNCGQRRNFADDCRNTKADLYK</sequence>
<evidence type="ECO:0008006" key="3">
    <source>
        <dbReference type="Google" id="ProtNLM"/>
    </source>
</evidence>
<dbReference type="AlphaFoldDB" id="T1GVR6"/>
<dbReference type="EnsemblMetazoa" id="MESCA007882-RA">
    <property type="protein sequence ID" value="MESCA007882-PA"/>
    <property type="gene ID" value="MESCA007882"/>
</dbReference>
<dbReference type="STRING" id="36166.T1GVR6"/>
<name>T1GVR6_MEGSC</name>
<reference evidence="2" key="1">
    <citation type="submission" date="2013-02" db="EMBL/GenBank/DDBJ databases">
        <authorList>
            <person name="Hughes D."/>
        </authorList>
    </citation>
    <scope>NUCLEOTIDE SEQUENCE</scope>
    <source>
        <strain>Durham</strain>
        <strain evidence="2">NC isolate 2 -- Noor lab</strain>
    </source>
</reference>
<proteinExistence type="predicted"/>
<dbReference type="PANTHER" id="PTHR47481:SF7">
    <property type="entry name" value="CCHC-TYPE DOMAIN-CONTAINING PROTEIN"/>
    <property type="match status" value="1"/>
</dbReference>
<dbReference type="Proteomes" id="UP000015102">
    <property type="component" value="Unassembled WGS sequence"/>
</dbReference>
<keyword evidence="2" id="KW-1185">Reference proteome</keyword>
<dbReference type="PANTHER" id="PTHR47481">
    <property type="match status" value="1"/>
</dbReference>
<protein>
    <recommendedName>
        <fullName evidence="3">CCHC-type domain-containing protein</fullName>
    </recommendedName>
</protein>
<evidence type="ECO:0000313" key="2">
    <source>
        <dbReference type="Proteomes" id="UP000015102"/>
    </source>
</evidence>
<dbReference type="EMBL" id="CAQQ02053102">
    <property type="status" value="NOT_ANNOTATED_CDS"/>
    <property type="molecule type" value="Genomic_DNA"/>
</dbReference>
<dbReference type="Pfam" id="PF14223">
    <property type="entry name" value="Retrotran_gag_2"/>
    <property type="match status" value="1"/>
</dbReference>
<dbReference type="HOGENOM" id="CLU_036321_4_0_1"/>
<dbReference type="OMA" id="MPIHETI"/>
<reference evidence="1" key="2">
    <citation type="submission" date="2015-06" db="UniProtKB">
        <authorList>
            <consortium name="EnsemblMetazoa"/>
        </authorList>
    </citation>
    <scope>IDENTIFICATION</scope>
</reference>